<keyword evidence="3" id="KW-0132">Cell division</keyword>
<comment type="similarity">
    <text evidence="1">Belongs to the APC5 family.</text>
</comment>
<keyword evidence="5" id="KW-0833">Ubl conjugation pathway</keyword>
<comment type="function">
    <text evidence="8">Component of the anaphase promoting complex/cyclosome (APC/C), a cell cycle-regulated E3 ubiquitin ligase that controls progression through mitosis and the G1 phase of the cell cycle. The APC/C complex acts by mediating ubiquitination and subsequent degradation of target proteins: it mainly mediates the formation of 'Lys-11'-linked polyubiquitin chains and, to a lower extent, the formation of 'Lys-48'- and 'Lys-63'-linked polyubiquitin chains. The APC/C complex catalyzes assembly of branched 'Lys-11'-/'Lys-48'-linked branched ubiquitin chains on target proteins.</text>
</comment>
<proteinExistence type="inferred from homology"/>
<dbReference type="InterPro" id="IPR011990">
    <property type="entry name" value="TPR-like_helical_dom_sf"/>
</dbReference>
<evidence type="ECO:0000256" key="4">
    <source>
        <dbReference type="ARBA" id="ARBA00022776"/>
    </source>
</evidence>
<dbReference type="AlphaFoldDB" id="A0A9P3H9H2"/>
<dbReference type="PANTHER" id="PTHR12830">
    <property type="entry name" value="ANAPHASE-PROMOTING COMPLEX SUBUNIT 5"/>
    <property type="match status" value="1"/>
</dbReference>
<reference evidence="11" key="2">
    <citation type="journal article" date="2022" name="Microbiol. Resour. Announc.">
        <title>Whole-Genome Sequence of Entomortierella parvispora E1425, a Mucoromycotan Fungus Associated with Burkholderiaceae-Related Endosymbiotic Bacteria.</title>
        <authorList>
            <person name="Herlambang A."/>
            <person name="Guo Y."/>
            <person name="Takashima Y."/>
            <person name="Narisawa K."/>
            <person name="Ohta H."/>
            <person name="Nishizawa T."/>
        </authorList>
    </citation>
    <scope>NUCLEOTIDE SEQUENCE</scope>
    <source>
        <strain evidence="11">E1425</strain>
    </source>
</reference>
<dbReference type="GO" id="GO:0070979">
    <property type="term" value="P:protein K11-linked ubiquitination"/>
    <property type="evidence" value="ECO:0007669"/>
    <property type="project" value="TreeGrafter"/>
</dbReference>
<evidence type="ECO:0000256" key="2">
    <source>
        <dbReference type="ARBA" id="ARBA00016066"/>
    </source>
</evidence>
<evidence type="ECO:0000256" key="3">
    <source>
        <dbReference type="ARBA" id="ARBA00022618"/>
    </source>
</evidence>
<evidence type="ECO:0000256" key="8">
    <source>
        <dbReference type="ARBA" id="ARBA00045696"/>
    </source>
</evidence>
<evidence type="ECO:0000256" key="5">
    <source>
        <dbReference type="ARBA" id="ARBA00022786"/>
    </source>
</evidence>
<dbReference type="PANTHER" id="PTHR12830:SF9">
    <property type="entry name" value="ANAPHASE-PROMOTING COMPLEX SUBUNIT 5"/>
    <property type="match status" value="1"/>
</dbReference>
<accession>A0A9P3H9H2</accession>
<evidence type="ECO:0000313" key="11">
    <source>
        <dbReference type="EMBL" id="GJJ72556.1"/>
    </source>
</evidence>
<protein>
    <recommendedName>
        <fullName evidence="2">Anaphase-promoting complex subunit 5</fullName>
    </recommendedName>
    <alternativeName>
        <fullName evidence="7">Cyclosome subunit 5</fullName>
    </alternativeName>
</protein>
<dbReference type="InterPro" id="IPR037679">
    <property type="entry name" value="Apc5"/>
</dbReference>
<feature type="domain" description="Anaphase-promoting complex subunit 5" evidence="10">
    <location>
        <begin position="72"/>
        <end position="159"/>
    </location>
</feature>
<evidence type="ECO:0000313" key="12">
    <source>
        <dbReference type="Proteomes" id="UP000827284"/>
    </source>
</evidence>
<name>A0A9P3H9H2_9FUNG</name>
<keyword evidence="4" id="KW-0498">Mitosis</keyword>
<dbReference type="OrthoDB" id="2504561at2759"/>
<feature type="compositionally biased region" description="Acidic residues" evidence="9">
    <location>
        <begin position="637"/>
        <end position="649"/>
    </location>
</feature>
<feature type="compositionally biased region" description="Low complexity" evidence="9">
    <location>
        <begin position="674"/>
        <end position="686"/>
    </location>
</feature>
<feature type="region of interest" description="Disordered" evidence="9">
    <location>
        <begin position="637"/>
        <end position="686"/>
    </location>
</feature>
<evidence type="ECO:0000256" key="9">
    <source>
        <dbReference type="SAM" id="MobiDB-lite"/>
    </source>
</evidence>
<dbReference type="GO" id="GO:0005680">
    <property type="term" value="C:anaphase-promoting complex"/>
    <property type="evidence" value="ECO:0007669"/>
    <property type="project" value="InterPro"/>
</dbReference>
<reference evidence="11" key="1">
    <citation type="submission" date="2021-11" db="EMBL/GenBank/DDBJ databases">
        <authorList>
            <person name="Herlambang A."/>
            <person name="Guo Y."/>
            <person name="Takashima Y."/>
            <person name="Nishizawa T."/>
        </authorList>
    </citation>
    <scope>NUCLEOTIDE SEQUENCE</scope>
    <source>
        <strain evidence="11">E1425</strain>
    </source>
</reference>
<dbReference type="EMBL" id="BQFW01000007">
    <property type="protein sequence ID" value="GJJ72556.1"/>
    <property type="molecule type" value="Genomic_DNA"/>
</dbReference>
<keyword evidence="6" id="KW-0131">Cell cycle</keyword>
<comment type="caution">
    <text evidence="11">The sequence shown here is derived from an EMBL/GenBank/DDBJ whole genome shotgun (WGS) entry which is preliminary data.</text>
</comment>
<organism evidence="11 12">
    <name type="scientific">Entomortierella parvispora</name>
    <dbReference type="NCBI Taxonomy" id="205924"/>
    <lineage>
        <taxon>Eukaryota</taxon>
        <taxon>Fungi</taxon>
        <taxon>Fungi incertae sedis</taxon>
        <taxon>Mucoromycota</taxon>
        <taxon>Mortierellomycotina</taxon>
        <taxon>Mortierellomycetes</taxon>
        <taxon>Mortierellales</taxon>
        <taxon>Mortierellaceae</taxon>
        <taxon>Entomortierella</taxon>
    </lineage>
</organism>
<dbReference type="SUPFAM" id="SSF48452">
    <property type="entry name" value="TPR-like"/>
    <property type="match status" value="1"/>
</dbReference>
<evidence type="ECO:0000256" key="7">
    <source>
        <dbReference type="ARBA" id="ARBA00031069"/>
    </source>
</evidence>
<dbReference type="InterPro" id="IPR026000">
    <property type="entry name" value="Apc5_dom"/>
</dbReference>
<dbReference type="GO" id="GO:0051301">
    <property type="term" value="P:cell division"/>
    <property type="evidence" value="ECO:0007669"/>
    <property type="project" value="UniProtKB-KW"/>
</dbReference>
<sequence length="686" mass="77541">MPIQTQDEKLFIESVSPGSSELTVLANADVEKFLDSLISEYSKPDCAELSEELLQHTYEIQNEITASAKSLYLRSIRAQQIGNYEDARQSLQRFFDYSLHYSMISLFPYSSLDMALLHMNFGHREQALRMLQETIEAARNEEQVDSMNYALNWQYRMTRNIANPTPTAEETQALTTMAGQSDTPELQTLRCLSELTTSQLTYGESAQEAFIALARALSISTRNTLKGVGGMIHQVQSSIWGVYGNQRLSALHSELQEEFYASEIDANNAADSLVRKASDLHNLGDLKGALQVLAEARIKFPSNTLKSAPWLQSLVRMLQRRAMSTLRIRDAETLARQLDSTLVKNCDYAIRFQNQKHDFRRRRKIDNGAEDFYSSRHLDLASLDLQLDGMLQRLSLETLLGQGLAVVKQLSEAKKLLQRKHWPGSQRLMMMILLAHAEIEISSEREHSAVQLLIEAKELSEHAQHRPILYLIKLRLAEVWLMTDKITQASRLLESLSSESLDQSDIYLQSLAQCQRARCILAKSSKLMVSLRTSDDQVQQQLSRPMEADIRNQLQLAQLLLERSLEGFQRIESLKEMAQVLISLVLVYRELGQETNLKQALAMYRTTESKIQVGLMQDTPSWYLYYSTRDALGGLLGDEDGDILEEDSSAPEMEIPGAKSSSSGPNVGAGTNIRSTRSTSSRSLRR</sequence>
<evidence type="ECO:0000256" key="1">
    <source>
        <dbReference type="ARBA" id="ARBA00007450"/>
    </source>
</evidence>
<evidence type="ECO:0000259" key="10">
    <source>
        <dbReference type="Pfam" id="PF12862"/>
    </source>
</evidence>
<dbReference type="Proteomes" id="UP000827284">
    <property type="component" value="Unassembled WGS sequence"/>
</dbReference>
<dbReference type="GO" id="GO:0031145">
    <property type="term" value="P:anaphase-promoting complex-dependent catabolic process"/>
    <property type="evidence" value="ECO:0007669"/>
    <property type="project" value="TreeGrafter"/>
</dbReference>
<keyword evidence="12" id="KW-1185">Reference proteome</keyword>
<gene>
    <name evidence="11" type="ORF">EMPS_04914</name>
</gene>
<evidence type="ECO:0000256" key="6">
    <source>
        <dbReference type="ARBA" id="ARBA00023306"/>
    </source>
</evidence>
<dbReference type="Pfam" id="PF12862">
    <property type="entry name" value="ANAPC5"/>
    <property type="match status" value="1"/>
</dbReference>
<dbReference type="GO" id="GO:0045842">
    <property type="term" value="P:positive regulation of mitotic metaphase/anaphase transition"/>
    <property type="evidence" value="ECO:0007669"/>
    <property type="project" value="TreeGrafter"/>
</dbReference>